<organism evidence="2 3">
    <name type="scientific">Modicella reniformis</name>
    <dbReference type="NCBI Taxonomy" id="1440133"/>
    <lineage>
        <taxon>Eukaryota</taxon>
        <taxon>Fungi</taxon>
        <taxon>Fungi incertae sedis</taxon>
        <taxon>Mucoromycota</taxon>
        <taxon>Mortierellomycotina</taxon>
        <taxon>Mortierellomycetes</taxon>
        <taxon>Mortierellales</taxon>
        <taxon>Mortierellaceae</taxon>
        <taxon>Modicella</taxon>
    </lineage>
</organism>
<keyword evidence="3" id="KW-1185">Reference proteome</keyword>
<evidence type="ECO:0000313" key="3">
    <source>
        <dbReference type="Proteomes" id="UP000749646"/>
    </source>
</evidence>
<dbReference type="AlphaFoldDB" id="A0A9P6LQS2"/>
<protein>
    <submittedName>
        <fullName evidence="2">Uncharacterized protein</fullName>
    </submittedName>
</protein>
<feature type="compositionally biased region" description="Low complexity" evidence="1">
    <location>
        <begin position="31"/>
        <end position="46"/>
    </location>
</feature>
<dbReference type="Proteomes" id="UP000749646">
    <property type="component" value="Unassembled WGS sequence"/>
</dbReference>
<reference evidence="2" key="1">
    <citation type="journal article" date="2020" name="Fungal Divers.">
        <title>Resolving the Mortierellaceae phylogeny through synthesis of multi-gene phylogenetics and phylogenomics.</title>
        <authorList>
            <person name="Vandepol N."/>
            <person name="Liber J."/>
            <person name="Desiro A."/>
            <person name="Na H."/>
            <person name="Kennedy M."/>
            <person name="Barry K."/>
            <person name="Grigoriev I.V."/>
            <person name="Miller A.N."/>
            <person name="O'Donnell K."/>
            <person name="Stajich J.E."/>
            <person name="Bonito G."/>
        </authorList>
    </citation>
    <scope>NUCLEOTIDE SEQUENCE</scope>
    <source>
        <strain evidence="2">MES-2147</strain>
    </source>
</reference>
<sequence length="99" mass="9938">MKKLFGGQKSTKDKDKKPNGSPTAPTHQQTPSRPSNGHTSSSSTSAPPQPAPTAMVFQSLAQTPSSAPPPPSTHHQNGANGAYGGGGYPQASVGGGYPA</sequence>
<dbReference type="EMBL" id="JAAAHW010012043">
    <property type="protein sequence ID" value="KAF9916041.1"/>
    <property type="molecule type" value="Genomic_DNA"/>
</dbReference>
<feature type="region of interest" description="Disordered" evidence="1">
    <location>
        <begin position="1"/>
        <end position="99"/>
    </location>
</feature>
<proteinExistence type="predicted"/>
<feature type="non-terminal residue" evidence="2">
    <location>
        <position position="99"/>
    </location>
</feature>
<evidence type="ECO:0000313" key="2">
    <source>
        <dbReference type="EMBL" id="KAF9916041.1"/>
    </source>
</evidence>
<evidence type="ECO:0000256" key="1">
    <source>
        <dbReference type="SAM" id="MobiDB-lite"/>
    </source>
</evidence>
<name>A0A9P6LQS2_9FUNG</name>
<gene>
    <name evidence="2" type="ORF">BGZ65_000459</name>
</gene>
<comment type="caution">
    <text evidence="2">The sequence shown here is derived from an EMBL/GenBank/DDBJ whole genome shotgun (WGS) entry which is preliminary data.</text>
</comment>
<accession>A0A9P6LQS2</accession>
<feature type="compositionally biased region" description="Gly residues" evidence="1">
    <location>
        <begin position="81"/>
        <end position="99"/>
    </location>
</feature>
<feature type="compositionally biased region" description="Polar residues" evidence="1">
    <location>
        <begin position="20"/>
        <end position="30"/>
    </location>
</feature>